<dbReference type="Proteomes" id="UP000222310">
    <property type="component" value="Unassembled WGS sequence"/>
</dbReference>
<dbReference type="GeneID" id="57094422"/>
<comment type="caution">
    <text evidence="1">The sequence shown here is derived from an EMBL/GenBank/DDBJ whole genome shotgun (WGS) entry which is preliminary data.</text>
</comment>
<dbReference type="EMBL" id="LAHD01000005">
    <property type="protein sequence ID" value="PHK06722.1"/>
    <property type="molecule type" value="Genomic_DNA"/>
</dbReference>
<organism evidence="1 2">
    <name type="scientific">Nostoc linckia z8</name>
    <dbReference type="NCBI Taxonomy" id="1628746"/>
    <lineage>
        <taxon>Bacteria</taxon>
        <taxon>Bacillati</taxon>
        <taxon>Cyanobacteriota</taxon>
        <taxon>Cyanophyceae</taxon>
        <taxon>Nostocales</taxon>
        <taxon>Nostocaceae</taxon>
        <taxon>Nostoc</taxon>
    </lineage>
</organism>
<accession>A0A9Q6EN36</accession>
<sequence length="114" mass="13322">MQASNTDSCVELNQDSMTSYTLVPCDHIFEIPTHVAKCPYCEAKLYANAFAWVEEDDGWVAEQLEISCDTEPDIQSDEWDLWMHNHSDMPYVYQLPINTKIEDYINNNFRFDCL</sequence>
<reference evidence="1 2" key="1">
    <citation type="submission" date="2015-02" db="EMBL/GenBank/DDBJ databases">
        <title>Nostoc linckia genome annotation.</title>
        <authorList>
            <person name="Zhou Z."/>
        </authorList>
    </citation>
    <scope>NUCLEOTIDE SEQUENCE [LARGE SCALE GENOMIC DNA]</scope>
    <source>
        <strain evidence="2">z8</strain>
    </source>
</reference>
<dbReference type="AlphaFoldDB" id="A0A9Q6EN36"/>
<dbReference type="RefSeq" id="WP_099066504.1">
    <property type="nucleotide sequence ID" value="NZ_LAHD01000005.1"/>
</dbReference>
<gene>
    <name evidence="1" type="ORF">VF08_03015</name>
</gene>
<proteinExistence type="predicted"/>
<evidence type="ECO:0000313" key="1">
    <source>
        <dbReference type="EMBL" id="PHK06722.1"/>
    </source>
</evidence>
<protein>
    <submittedName>
        <fullName evidence="1">Uncharacterized protein</fullName>
    </submittedName>
</protein>
<evidence type="ECO:0000313" key="2">
    <source>
        <dbReference type="Proteomes" id="UP000222310"/>
    </source>
</evidence>
<name>A0A9Q6EN36_NOSLI</name>